<sequence>MGIVVEVLASAALTVFTAFIPIAVRHISRRLALDESVADRQNLETALKAAAGLAYSAAVKGAGPHTAVTVGTDYVVDRMAETMERHGLTVDRIPAMVEARMGHLMAVDATVQGPKV</sequence>
<keyword evidence="1" id="KW-0812">Transmembrane</keyword>
<name>A0A6J5R8I7_9CAUD</name>
<organism evidence="3">
    <name type="scientific">uncultured Caudovirales phage</name>
    <dbReference type="NCBI Taxonomy" id="2100421"/>
    <lineage>
        <taxon>Viruses</taxon>
        <taxon>Duplodnaviria</taxon>
        <taxon>Heunggongvirae</taxon>
        <taxon>Uroviricota</taxon>
        <taxon>Caudoviricetes</taxon>
        <taxon>Peduoviridae</taxon>
        <taxon>Maltschvirus</taxon>
        <taxon>Maltschvirus maltsch</taxon>
    </lineage>
</organism>
<accession>A0A6J5R8I7</accession>
<dbReference type="EMBL" id="LR796428">
    <property type="protein sequence ID" value="CAB4144813.1"/>
    <property type="molecule type" value="Genomic_DNA"/>
</dbReference>
<dbReference type="EMBL" id="LR797153">
    <property type="protein sequence ID" value="CAB4190008.1"/>
    <property type="molecule type" value="Genomic_DNA"/>
</dbReference>
<reference evidence="3" key="1">
    <citation type="submission" date="2020-05" db="EMBL/GenBank/DDBJ databases">
        <authorList>
            <person name="Chiriac C."/>
            <person name="Salcher M."/>
            <person name="Ghai R."/>
            <person name="Kavagutti S V."/>
        </authorList>
    </citation>
    <scope>NUCLEOTIDE SEQUENCE</scope>
</reference>
<proteinExistence type="predicted"/>
<feature type="transmembrane region" description="Helical" evidence="1">
    <location>
        <begin position="6"/>
        <end position="24"/>
    </location>
</feature>
<keyword evidence="1" id="KW-1133">Transmembrane helix</keyword>
<gene>
    <name evidence="3" type="ORF">UFOVP1200_29</name>
    <name evidence="2" type="ORF">UFOVP469_56</name>
</gene>
<keyword evidence="1" id="KW-0472">Membrane</keyword>
<protein>
    <submittedName>
        <fullName evidence="3">Uncharacterized protein</fullName>
    </submittedName>
</protein>
<evidence type="ECO:0000256" key="1">
    <source>
        <dbReference type="SAM" id="Phobius"/>
    </source>
</evidence>
<evidence type="ECO:0000313" key="2">
    <source>
        <dbReference type="EMBL" id="CAB4144813.1"/>
    </source>
</evidence>
<evidence type="ECO:0000313" key="3">
    <source>
        <dbReference type="EMBL" id="CAB4190008.1"/>
    </source>
</evidence>